<dbReference type="PANTHER" id="PTHR11434:SF16">
    <property type="entry name" value="NADH-UBIQUINONE OXIDOREDUCTASE CHAIN 4L"/>
    <property type="match status" value="1"/>
</dbReference>
<evidence type="ECO:0000256" key="9">
    <source>
        <dbReference type="ARBA" id="ARBA00022989"/>
    </source>
</evidence>
<dbReference type="FunFam" id="1.10.287.3510:FF:000001">
    <property type="entry name" value="NADH-quinone oxidoreductase subunit K"/>
    <property type="match status" value="1"/>
</dbReference>
<feature type="transmembrane region" description="Helical" evidence="11">
    <location>
        <begin position="61"/>
        <end position="84"/>
    </location>
</feature>
<evidence type="ECO:0000256" key="11">
    <source>
        <dbReference type="HAMAP-Rule" id="MF_01456"/>
    </source>
</evidence>
<keyword evidence="9 11" id="KW-1133">Transmembrane helix</keyword>
<dbReference type="GO" id="GO:0030964">
    <property type="term" value="C:NADH dehydrogenase complex"/>
    <property type="evidence" value="ECO:0007669"/>
    <property type="project" value="TreeGrafter"/>
</dbReference>
<keyword evidence="8 11" id="KW-1278">Translocase</keyword>
<dbReference type="EMBL" id="OBEI01000010">
    <property type="protein sequence ID" value="SNZ10264.1"/>
    <property type="molecule type" value="Genomic_DNA"/>
</dbReference>
<comment type="subunit">
    <text evidence="11">NDH-1 is composed of 14 different subunits. Subunits NuoA, H, J, K, L, M, N constitute the membrane sector of the complex.</text>
</comment>
<dbReference type="InterPro" id="IPR001133">
    <property type="entry name" value="NADH_UbQ_OxRdtase_chain4L/K"/>
</dbReference>
<name>A0A285NL55_9AQUI</name>
<feature type="transmembrane region" description="Helical" evidence="11">
    <location>
        <begin position="31"/>
        <end position="49"/>
    </location>
</feature>
<dbReference type="NCBIfam" id="NF004320">
    <property type="entry name" value="PRK05715.1-2"/>
    <property type="match status" value="1"/>
</dbReference>
<keyword evidence="5" id="KW-0997">Cell inner membrane</keyword>
<dbReference type="NCBIfam" id="NF004323">
    <property type="entry name" value="PRK05715.1-5"/>
    <property type="match status" value="1"/>
</dbReference>
<keyword evidence="11" id="KW-1003">Cell membrane</keyword>
<dbReference type="PANTHER" id="PTHR11434">
    <property type="entry name" value="NADH-UBIQUINONE OXIDOREDUCTASE SUBUNIT ND4L"/>
    <property type="match status" value="1"/>
</dbReference>
<protein>
    <recommendedName>
        <fullName evidence="11">NADH-quinone oxidoreductase subunit K</fullName>
        <ecNumber evidence="11">7.1.1.-</ecNumber>
    </recommendedName>
    <alternativeName>
        <fullName evidence="11">NADH dehydrogenase I subunit K</fullName>
    </alternativeName>
    <alternativeName>
        <fullName evidence="11">NDH-1 subunit K</fullName>
    </alternativeName>
</protein>
<comment type="similarity">
    <text evidence="3 11">Belongs to the complex I subunit 4L family.</text>
</comment>
<dbReference type="RefSeq" id="WP_097000948.1">
    <property type="nucleotide sequence ID" value="NZ_OBEI01000010.1"/>
</dbReference>
<keyword evidence="13" id="KW-1185">Reference proteome</keyword>
<dbReference type="GO" id="GO:0042773">
    <property type="term" value="P:ATP synthesis coupled electron transport"/>
    <property type="evidence" value="ECO:0007669"/>
    <property type="project" value="InterPro"/>
</dbReference>
<evidence type="ECO:0000256" key="2">
    <source>
        <dbReference type="ARBA" id="ARBA00004141"/>
    </source>
</evidence>
<gene>
    <name evidence="11" type="primary">nuoK</name>
    <name evidence="12" type="ORF">SAMN06265182_1792</name>
</gene>
<evidence type="ECO:0000313" key="13">
    <source>
        <dbReference type="Proteomes" id="UP000219036"/>
    </source>
</evidence>
<dbReference type="EC" id="7.1.1.-" evidence="11"/>
<keyword evidence="11" id="KW-0830">Ubiquinone</keyword>
<comment type="catalytic activity">
    <reaction evidence="11">
        <text>a quinone + NADH + 5 H(+)(in) = a quinol + NAD(+) + 4 H(+)(out)</text>
        <dbReference type="Rhea" id="RHEA:57888"/>
        <dbReference type="ChEBI" id="CHEBI:15378"/>
        <dbReference type="ChEBI" id="CHEBI:24646"/>
        <dbReference type="ChEBI" id="CHEBI:57540"/>
        <dbReference type="ChEBI" id="CHEBI:57945"/>
        <dbReference type="ChEBI" id="CHEBI:132124"/>
    </reaction>
</comment>
<comment type="function">
    <text evidence="1 11">NDH-1 shuttles electrons from NADH, via FMN and iron-sulfur (Fe-S) centers, to quinones in the respiratory chain. The immediate electron acceptor for the enzyme in this species is believed to be ubiquinone. Couples the redox reaction to proton translocation (for every two electrons transferred, four hydrogen ions are translocated across the cytoplasmic membrane), and thus conserves the redox energy in a proton gradient.</text>
</comment>
<evidence type="ECO:0000256" key="7">
    <source>
        <dbReference type="ARBA" id="ARBA00022719"/>
    </source>
</evidence>
<dbReference type="NCBIfam" id="NF004321">
    <property type="entry name" value="PRK05715.1-3"/>
    <property type="match status" value="1"/>
</dbReference>
<dbReference type="Gene3D" id="1.10.287.3510">
    <property type="match status" value="1"/>
</dbReference>
<evidence type="ECO:0000256" key="1">
    <source>
        <dbReference type="ARBA" id="ARBA00002378"/>
    </source>
</evidence>
<keyword evidence="11" id="KW-0520">NAD</keyword>
<keyword evidence="7 11" id="KW-0874">Quinone</keyword>
<dbReference type="HAMAP" id="MF_01456">
    <property type="entry name" value="NDH1_NuoK"/>
    <property type="match status" value="1"/>
</dbReference>
<sequence length="100" mass="10925">MVPYEYYVALSGLLMVLGLIGVAIRRNIIALLLSTELMLNAVNIAFVAFDMKLADVSGQVFVFFILTIAAAEAAVGLGLIMAIYRLRKDVDTETLTELKN</sequence>
<evidence type="ECO:0000256" key="4">
    <source>
        <dbReference type="ARBA" id="ARBA00022448"/>
    </source>
</evidence>
<dbReference type="Proteomes" id="UP000219036">
    <property type="component" value="Unassembled WGS sequence"/>
</dbReference>
<accession>A0A285NL55</accession>
<evidence type="ECO:0000256" key="10">
    <source>
        <dbReference type="ARBA" id="ARBA00023136"/>
    </source>
</evidence>
<dbReference type="Pfam" id="PF00420">
    <property type="entry name" value="Oxidored_q2"/>
    <property type="match status" value="1"/>
</dbReference>
<comment type="subcellular location">
    <subcellularLocation>
        <location evidence="11">Cell membrane</location>
        <topology evidence="11">Multi-pass membrane protein</topology>
    </subcellularLocation>
    <subcellularLocation>
        <location evidence="2">Membrane</location>
        <topology evidence="2">Multi-pass membrane protein</topology>
    </subcellularLocation>
</comment>
<dbReference type="GO" id="GO:0050136">
    <property type="term" value="F:NADH dehydrogenase (quinone) (non-electrogenic) activity"/>
    <property type="evidence" value="ECO:0007669"/>
    <property type="project" value="UniProtKB-UniRule"/>
</dbReference>
<evidence type="ECO:0000256" key="6">
    <source>
        <dbReference type="ARBA" id="ARBA00022692"/>
    </source>
</evidence>
<evidence type="ECO:0000256" key="5">
    <source>
        <dbReference type="ARBA" id="ARBA00022519"/>
    </source>
</evidence>
<dbReference type="GO" id="GO:0048038">
    <property type="term" value="F:quinone binding"/>
    <property type="evidence" value="ECO:0007669"/>
    <property type="project" value="UniProtKB-KW"/>
</dbReference>
<evidence type="ECO:0000256" key="3">
    <source>
        <dbReference type="ARBA" id="ARBA00010519"/>
    </source>
</evidence>
<organism evidence="12 13">
    <name type="scientific">Persephonella hydrogeniphila</name>
    <dbReference type="NCBI Taxonomy" id="198703"/>
    <lineage>
        <taxon>Bacteria</taxon>
        <taxon>Pseudomonadati</taxon>
        <taxon>Aquificota</taxon>
        <taxon>Aquificia</taxon>
        <taxon>Aquificales</taxon>
        <taxon>Hydrogenothermaceae</taxon>
        <taxon>Persephonella</taxon>
    </lineage>
</organism>
<dbReference type="InterPro" id="IPR039428">
    <property type="entry name" value="NUOK/Mnh_C1-like"/>
</dbReference>
<keyword evidence="4 11" id="KW-0813">Transport</keyword>
<dbReference type="OrthoDB" id="9810120at2"/>
<proteinExistence type="inferred from homology"/>
<dbReference type="GO" id="GO:0005886">
    <property type="term" value="C:plasma membrane"/>
    <property type="evidence" value="ECO:0007669"/>
    <property type="project" value="UniProtKB-SubCell"/>
</dbReference>
<dbReference type="AlphaFoldDB" id="A0A285NL55"/>
<keyword evidence="10 11" id="KW-0472">Membrane</keyword>
<feature type="transmembrane region" description="Helical" evidence="11">
    <location>
        <begin position="6"/>
        <end position="24"/>
    </location>
</feature>
<reference evidence="13" key="1">
    <citation type="submission" date="2017-09" db="EMBL/GenBank/DDBJ databases">
        <authorList>
            <person name="Varghese N."/>
            <person name="Submissions S."/>
        </authorList>
    </citation>
    <scope>NUCLEOTIDE SEQUENCE [LARGE SCALE GENOMIC DNA]</scope>
    <source>
        <strain evidence="13">DSM 15103</strain>
    </source>
</reference>
<evidence type="ECO:0000256" key="8">
    <source>
        <dbReference type="ARBA" id="ARBA00022967"/>
    </source>
</evidence>
<keyword evidence="6 11" id="KW-0812">Transmembrane</keyword>
<evidence type="ECO:0000313" key="12">
    <source>
        <dbReference type="EMBL" id="SNZ10264.1"/>
    </source>
</evidence>